<gene>
    <name evidence="6" type="ORF">B9N49_09515</name>
</gene>
<dbReference type="Pfam" id="PF04055">
    <property type="entry name" value="Radical_SAM"/>
    <property type="match status" value="1"/>
</dbReference>
<dbReference type="PANTHER" id="PTHR11228">
    <property type="entry name" value="RADICAL SAM DOMAIN PROTEIN"/>
    <property type="match status" value="1"/>
</dbReference>
<reference evidence="7" key="1">
    <citation type="submission" date="2017-04" db="EMBL/GenBank/DDBJ databases">
        <title>Finegoldia magna isolated from orthopedic joint implant-associated infections.</title>
        <authorList>
            <person name="Bjorklund S."/>
            <person name="Bruggemann H."/>
            <person name="Jensen A."/>
            <person name="Hellmark B."/>
            <person name="Soderquist B."/>
        </authorList>
    </citation>
    <scope>NUCLEOTIDE SEQUENCE [LARGE SCALE GENOMIC DNA]</scope>
    <source>
        <strain evidence="7">CCUG 54800</strain>
    </source>
</reference>
<protein>
    <recommendedName>
        <fullName evidence="5">Radical SAM core domain-containing protein</fullName>
    </recommendedName>
</protein>
<dbReference type="AlphaFoldDB" id="A0A233V1T8"/>
<dbReference type="GO" id="GO:0003824">
    <property type="term" value="F:catalytic activity"/>
    <property type="evidence" value="ECO:0007669"/>
    <property type="project" value="InterPro"/>
</dbReference>
<evidence type="ECO:0000313" key="6">
    <source>
        <dbReference type="EMBL" id="OXZ26364.1"/>
    </source>
</evidence>
<keyword evidence="1" id="KW-0949">S-adenosyl-L-methionine</keyword>
<dbReference type="CDD" id="cd01335">
    <property type="entry name" value="Radical_SAM"/>
    <property type="match status" value="1"/>
</dbReference>
<evidence type="ECO:0000256" key="1">
    <source>
        <dbReference type="ARBA" id="ARBA00022691"/>
    </source>
</evidence>
<evidence type="ECO:0000256" key="4">
    <source>
        <dbReference type="ARBA" id="ARBA00023014"/>
    </source>
</evidence>
<name>A0A233V1T8_FINMA</name>
<dbReference type="GO" id="GO:0051536">
    <property type="term" value="F:iron-sulfur cluster binding"/>
    <property type="evidence" value="ECO:0007669"/>
    <property type="project" value="UniProtKB-KW"/>
</dbReference>
<dbReference type="InterPro" id="IPR050377">
    <property type="entry name" value="Radical_SAM_PqqE_MftC-like"/>
</dbReference>
<evidence type="ECO:0000256" key="2">
    <source>
        <dbReference type="ARBA" id="ARBA00022723"/>
    </source>
</evidence>
<dbReference type="InterPro" id="IPR058240">
    <property type="entry name" value="rSAM_sf"/>
</dbReference>
<evidence type="ECO:0000256" key="3">
    <source>
        <dbReference type="ARBA" id="ARBA00023004"/>
    </source>
</evidence>
<organism evidence="6 7">
    <name type="scientific">Finegoldia magna</name>
    <name type="common">Peptostreptococcus magnus</name>
    <dbReference type="NCBI Taxonomy" id="1260"/>
    <lineage>
        <taxon>Bacteria</taxon>
        <taxon>Bacillati</taxon>
        <taxon>Bacillota</taxon>
        <taxon>Tissierellia</taxon>
        <taxon>Tissierellales</taxon>
        <taxon>Peptoniphilaceae</taxon>
        <taxon>Finegoldia</taxon>
    </lineage>
</organism>
<keyword evidence="4" id="KW-0411">Iron-sulfur</keyword>
<dbReference type="InterPro" id="IPR007197">
    <property type="entry name" value="rSAM"/>
</dbReference>
<dbReference type="SUPFAM" id="SSF102114">
    <property type="entry name" value="Radical SAM enzymes"/>
    <property type="match status" value="1"/>
</dbReference>
<dbReference type="Proteomes" id="UP000215413">
    <property type="component" value="Unassembled WGS sequence"/>
</dbReference>
<dbReference type="EMBL" id="NDYC01000049">
    <property type="protein sequence ID" value="OXZ26364.1"/>
    <property type="molecule type" value="Genomic_DNA"/>
</dbReference>
<feature type="domain" description="Radical SAM core" evidence="5">
    <location>
        <begin position="31"/>
        <end position="246"/>
    </location>
</feature>
<dbReference type="SFLD" id="SFLDG01067">
    <property type="entry name" value="SPASM/twitch_domain_containing"/>
    <property type="match status" value="1"/>
</dbReference>
<dbReference type="InterPro" id="IPR013785">
    <property type="entry name" value="Aldolase_TIM"/>
</dbReference>
<dbReference type="SFLD" id="SFLDS00029">
    <property type="entry name" value="Radical_SAM"/>
    <property type="match status" value="1"/>
</dbReference>
<keyword evidence="2" id="KW-0479">Metal-binding</keyword>
<comment type="caution">
    <text evidence="6">The sequence shown here is derived from an EMBL/GenBank/DDBJ whole genome shotgun (WGS) entry which is preliminary data.</text>
</comment>
<dbReference type="PANTHER" id="PTHR11228:SF7">
    <property type="entry name" value="PQQA PEPTIDE CYCLASE"/>
    <property type="match status" value="1"/>
</dbReference>
<evidence type="ECO:0000259" key="5">
    <source>
        <dbReference type="PROSITE" id="PS51918"/>
    </source>
</evidence>
<dbReference type="SMART" id="SM00729">
    <property type="entry name" value="Elp3"/>
    <property type="match status" value="1"/>
</dbReference>
<dbReference type="PROSITE" id="PS51918">
    <property type="entry name" value="RADICAL_SAM"/>
    <property type="match status" value="1"/>
</dbReference>
<dbReference type="GO" id="GO:0046872">
    <property type="term" value="F:metal ion binding"/>
    <property type="evidence" value="ECO:0007669"/>
    <property type="project" value="UniProtKB-KW"/>
</dbReference>
<keyword evidence="3" id="KW-0408">Iron</keyword>
<dbReference type="InterPro" id="IPR006638">
    <property type="entry name" value="Elp3/MiaA/NifB-like_rSAM"/>
</dbReference>
<dbReference type="RefSeq" id="WP_094206515.1">
    <property type="nucleotide sequence ID" value="NZ_NDYC01000049.1"/>
</dbReference>
<accession>A0A233V1T8</accession>
<sequence>MAYKKIIVQKDLDEYIDRSFNHSSFELPRKFSAPISLIWEITGDCNSNCLYCSGGFPRATNELKLEEKINLAKEISSMKVFMVSISGGEPLIKKDLLEIIPIFLENNVSVMVCTSGYNINYDILKGLLSMKEVAFNISIDSIDEEINDFQRGRKGALKEAIQTIDFIRKNELTHSFISVESVVTKKNYTCMDDLVLYFSENYSVDEIRIQPMVSMNKKVVDSELDISGEQFDYCVCKVNELISHYNNNFLNDNVESIVCVRFIDQFKLIKNGLKTGRTWGGVISPEGKFSLSVYLPWDLGNVHQCGNFKNTWNKKFSTGWNIINKYMFDKSIENVYELKKLYI</sequence>
<proteinExistence type="predicted"/>
<dbReference type="Gene3D" id="3.20.20.70">
    <property type="entry name" value="Aldolase class I"/>
    <property type="match status" value="1"/>
</dbReference>
<evidence type="ECO:0000313" key="7">
    <source>
        <dbReference type="Proteomes" id="UP000215413"/>
    </source>
</evidence>